<dbReference type="PANTHER" id="PTHR10971">
    <property type="entry name" value="MRNA EXPORT FACTOR AND BUB3"/>
    <property type="match status" value="1"/>
</dbReference>
<evidence type="ECO:0000256" key="3">
    <source>
        <dbReference type="PROSITE-ProRule" id="PRU00221"/>
    </source>
</evidence>
<protein>
    <submittedName>
        <fullName evidence="4">Mitotic spindle checkpoint protein Bub3</fullName>
    </submittedName>
</protein>
<keyword evidence="5" id="KW-1185">Reference proteome</keyword>
<evidence type="ECO:0000256" key="1">
    <source>
        <dbReference type="ARBA" id="ARBA00022574"/>
    </source>
</evidence>
<reference evidence="4" key="1">
    <citation type="submission" date="2022-07" db="EMBL/GenBank/DDBJ databases">
        <title>Phylogenomic reconstructions and comparative analyses of Kickxellomycotina fungi.</title>
        <authorList>
            <person name="Reynolds N.K."/>
            <person name="Stajich J.E."/>
            <person name="Barry K."/>
            <person name="Grigoriev I.V."/>
            <person name="Crous P."/>
            <person name="Smith M.E."/>
        </authorList>
    </citation>
    <scope>NUCLEOTIDE SEQUENCE</scope>
    <source>
        <strain evidence="4">RSA 567</strain>
    </source>
</reference>
<evidence type="ECO:0000256" key="2">
    <source>
        <dbReference type="ARBA" id="ARBA00022737"/>
    </source>
</evidence>
<dbReference type="SUPFAM" id="SSF50998">
    <property type="entry name" value="Quinoprotein alcohol dehydrogenase-like"/>
    <property type="match status" value="1"/>
</dbReference>
<dbReference type="Pfam" id="PF00400">
    <property type="entry name" value="WD40"/>
    <property type="match status" value="2"/>
</dbReference>
<gene>
    <name evidence="4" type="primary">BUB3</name>
    <name evidence="4" type="ORF">H4R34_005540</name>
</gene>
<organism evidence="4 5">
    <name type="scientific">Dimargaris verticillata</name>
    <dbReference type="NCBI Taxonomy" id="2761393"/>
    <lineage>
        <taxon>Eukaryota</taxon>
        <taxon>Fungi</taxon>
        <taxon>Fungi incertae sedis</taxon>
        <taxon>Zoopagomycota</taxon>
        <taxon>Kickxellomycotina</taxon>
        <taxon>Dimargaritomycetes</taxon>
        <taxon>Dimargaritales</taxon>
        <taxon>Dimargaritaceae</taxon>
        <taxon>Dimargaris</taxon>
    </lineage>
</organism>
<keyword evidence="1 3" id="KW-0853">WD repeat</keyword>
<dbReference type="Proteomes" id="UP001151582">
    <property type="component" value="Unassembled WGS sequence"/>
</dbReference>
<comment type="caution">
    <text evidence="4">The sequence shown here is derived from an EMBL/GenBank/DDBJ whole genome shotgun (WGS) entry which is preliminary data.</text>
</comment>
<sequence length="116" mass="12621">YAFKCHRQVVQSVDVVYPVNAVAFHPIHGTFATGGSDGVVNIWDGLNKKRLRQYAKYPSSIASLAFSANGQWLAVASSYTFDEGEKERAPEAIYLRTLGENEARPKTVAAPSTSTA</sequence>
<evidence type="ECO:0000313" key="4">
    <source>
        <dbReference type="EMBL" id="KAJ1972051.1"/>
    </source>
</evidence>
<dbReference type="EMBL" id="JANBQB010001166">
    <property type="protein sequence ID" value="KAJ1972051.1"/>
    <property type="molecule type" value="Genomic_DNA"/>
</dbReference>
<feature type="non-terminal residue" evidence="4">
    <location>
        <position position="1"/>
    </location>
</feature>
<proteinExistence type="predicted"/>
<dbReference type="OrthoDB" id="10262475at2759"/>
<dbReference type="InterPro" id="IPR001680">
    <property type="entry name" value="WD40_rpt"/>
</dbReference>
<dbReference type="PROSITE" id="PS50082">
    <property type="entry name" value="WD_REPEATS_2"/>
    <property type="match status" value="1"/>
</dbReference>
<dbReference type="AlphaFoldDB" id="A0A9W8E722"/>
<feature type="repeat" description="WD" evidence="3">
    <location>
        <begin position="19"/>
        <end position="53"/>
    </location>
</feature>
<accession>A0A9W8E722</accession>
<name>A0A9W8E722_9FUNG</name>
<keyword evidence="2" id="KW-0677">Repeat</keyword>
<evidence type="ECO:0000313" key="5">
    <source>
        <dbReference type="Proteomes" id="UP001151582"/>
    </source>
</evidence>
<dbReference type="Gene3D" id="2.130.10.10">
    <property type="entry name" value="YVTN repeat-like/Quinoprotein amine dehydrogenase"/>
    <property type="match status" value="1"/>
</dbReference>
<dbReference type="SMART" id="SM00320">
    <property type="entry name" value="WD40"/>
    <property type="match status" value="2"/>
</dbReference>
<dbReference type="InterPro" id="IPR011047">
    <property type="entry name" value="Quinoprotein_ADH-like_sf"/>
</dbReference>
<dbReference type="InterPro" id="IPR015943">
    <property type="entry name" value="WD40/YVTN_repeat-like_dom_sf"/>
</dbReference>